<keyword evidence="5" id="KW-0630">Potassium</keyword>
<accession>A0A397ZMY4</accession>
<feature type="transmembrane region" description="Helical" evidence="11">
    <location>
        <begin position="136"/>
        <end position="155"/>
    </location>
</feature>
<keyword evidence="6 11" id="KW-1133">Transmembrane helix</keyword>
<evidence type="ECO:0000256" key="1">
    <source>
        <dbReference type="ARBA" id="ARBA00004141"/>
    </source>
</evidence>
<dbReference type="AlphaFoldDB" id="A0A397ZMY4"/>
<organism evidence="13 14">
    <name type="scientific">Brassica campestris</name>
    <name type="common">Field mustard</name>
    <dbReference type="NCBI Taxonomy" id="3711"/>
    <lineage>
        <taxon>Eukaryota</taxon>
        <taxon>Viridiplantae</taxon>
        <taxon>Streptophyta</taxon>
        <taxon>Embryophyta</taxon>
        <taxon>Tracheophyta</taxon>
        <taxon>Spermatophyta</taxon>
        <taxon>Magnoliopsida</taxon>
        <taxon>eudicotyledons</taxon>
        <taxon>Gunneridae</taxon>
        <taxon>Pentapetalae</taxon>
        <taxon>rosids</taxon>
        <taxon>malvids</taxon>
        <taxon>Brassicales</taxon>
        <taxon>Brassicaceae</taxon>
        <taxon>Brassiceae</taxon>
        <taxon>Brassica</taxon>
    </lineage>
</organism>
<feature type="transmembrane region" description="Helical" evidence="11">
    <location>
        <begin position="347"/>
        <end position="363"/>
    </location>
</feature>
<dbReference type="Gene3D" id="1.20.1530.20">
    <property type="match status" value="1"/>
</dbReference>
<evidence type="ECO:0000256" key="6">
    <source>
        <dbReference type="ARBA" id="ARBA00022989"/>
    </source>
</evidence>
<keyword evidence="2" id="KW-0813">Transport</keyword>
<dbReference type="PANTHER" id="PTHR32468">
    <property type="entry name" value="CATION/H + ANTIPORTER"/>
    <property type="match status" value="1"/>
</dbReference>
<feature type="transmembrane region" description="Helical" evidence="11">
    <location>
        <begin position="76"/>
        <end position="97"/>
    </location>
</feature>
<dbReference type="EMBL" id="CM010631">
    <property type="protein sequence ID" value="RID66821.1"/>
    <property type="molecule type" value="Genomic_DNA"/>
</dbReference>
<keyword evidence="4 11" id="KW-0812">Transmembrane</keyword>
<feature type="transmembrane region" description="Helical" evidence="11">
    <location>
        <begin position="274"/>
        <end position="303"/>
    </location>
</feature>
<evidence type="ECO:0000256" key="10">
    <source>
        <dbReference type="SAM" id="MobiDB-lite"/>
    </source>
</evidence>
<feature type="transmembrane region" description="Helical" evidence="11">
    <location>
        <begin position="203"/>
        <end position="223"/>
    </location>
</feature>
<dbReference type="GO" id="GO:0016020">
    <property type="term" value="C:membrane"/>
    <property type="evidence" value="ECO:0007669"/>
    <property type="project" value="UniProtKB-SubCell"/>
</dbReference>
<keyword evidence="3" id="KW-0633">Potassium transport</keyword>
<evidence type="ECO:0000256" key="8">
    <source>
        <dbReference type="ARBA" id="ARBA00023136"/>
    </source>
</evidence>
<dbReference type="GO" id="GO:0015297">
    <property type="term" value="F:antiporter activity"/>
    <property type="evidence" value="ECO:0007669"/>
    <property type="project" value="InterPro"/>
</dbReference>
<evidence type="ECO:0000256" key="2">
    <source>
        <dbReference type="ARBA" id="ARBA00022448"/>
    </source>
</evidence>
<feature type="domain" description="Cation/H+ exchanger transmembrane" evidence="12">
    <location>
        <begin position="63"/>
        <end position="386"/>
    </location>
</feature>
<keyword evidence="7" id="KW-0406">Ion transport</keyword>
<evidence type="ECO:0000256" key="11">
    <source>
        <dbReference type="SAM" id="Phobius"/>
    </source>
</evidence>
<dbReference type="InterPro" id="IPR006153">
    <property type="entry name" value="Cation/H_exchanger_TM"/>
</dbReference>
<dbReference type="GO" id="GO:0006813">
    <property type="term" value="P:potassium ion transport"/>
    <property type="evidence" value="ECO:0007669"/>
    <property type="project" value="UniProtKB-KW"/>
</dbReference>
<gene>
    <name evidence="13" type="ORF">BRARA_D01936</name>
</gene>
<dbReference type="Proteomes" id="UP000264353">
    <property type="component" value="Chromosome A4"/>
</dbReference>
<protein>
    <recommendedName>
        <fullName evidence="12">Cation/H+ exchanger transmembrane domain-containing protein</fullName>
    </recommendedName>
</protein>
<evidence type="ECO:0000256" key="7">
    <source>
        <dbReference type="ARBA" id="ARBA00023065"/>
    </source>
</evidence>
<dbReference type="GO" id="GO:1902600">
    <property type="term" value="P:proton transmembrane transport"/>
    <property type="evidence" value="ECO:0007669"/>
    <property type="project" value="InterPro"/>
</dbReference>
<dbReference type="InterPro" id="IPR050794">
    <property type="entry name" value="CPA2_transporter"/>
</dbReference>
<feature type="region of interest" description="Disordered" evidence="10">
    <location>
        <begin position="525"/>
        <end position="546"/>
    </location>
</feature>
<dbReference type="Pfam" id="PF00999">
    <property type="entry name" value="Na_H_Exchanger"/>
    <property type="match status" value="1"/>
</dbReference>
<dbReference type="PANTHER" id="PTHR32468:SF128">
    <property type="entry name" value="CATION_H+ EXCHANGER DOMAIN-CONTAINING PROTEIN"/>
    <property type="match status" value="1"/>
</dbReference>
<evidence type="ECO:0000313" key="13">
    <source>
        <dbReference type="EMBL" id="RID66821.1"/>
    </source>
</evidence>
<comment type="similarity">
    <text evidence="9">Belongs to the monovalent cation:proton antiporter 2 (CPA2) transporter (TC 2.A.37) family. CHX (TC 2.A.37.4) subfamily.</text>
</comment>
<evidence type="ECO:0000256" key="3">
    <source>
        <dbReference type="ARBA" id="ARBA00022538"/>
    </source>
</evidence>
<sequence length="546" mass="60947">MALQSNSSYYDLSTSRYGKVVCYSHTDLIAEEHHNGWDSAKPIHAAFPFFIKQLLVANFVYRVIYYMSRPLHLPPFCGLLFSPTLLGGEIFVLEYIFPYKYTMVLETFANLALVYNIFLLGLGMDLKMIKIKQRKPIVIAIVGLVVALLAGYALYYLHGNGDDDKIISGCLYWSVALSCTNFPDLARILADLKLLRSDMGRTAMSASIITDLCTWVLLLLGLVMFNKQGVSNDMMLFALVSTIGFVFFSIYVIRPGVAWAFANTVKGGHVGENHVWFTLVGVVFCSLITEAIGVTSIPGAFLFGLSIPHDHVIRDMIEEKLHDYLSGILMPLFYIICGLRLNLDYLLQNTTVGVLVFALAYAWRMVGQEMIKLTVVRFVPSREALFAAGEDAAEYVKEAHVDEEYIYQFNFKTMNDSSVTYTEKVVVDGPETIAAIREMEDNHSFDLYIVGRGYKVETPVTVGLTDWNTSPDLGVIGDTLASSNFTMQGSVLVIQQFSAAYRQTAGNNQEHVGGGARVANEAKPLMNSHGEEEDDENEQYQMGMRK</sequence>
<evidence type="ECO:0000256" key="9">
    <source>
        <dbReference type="ARBA" id="ARBA00038341"/>
    </source>
</evidence>
<reference evidence="13 14" key="1">
    <citation type="submission" date="2018-06" db="EMBL/GenBank/DDBJ databases">
        <title>WGS assembly of Brassica rapa FPsc.</title>
        <authorList>
            <person name="Bowman J."/>
            <person name="Kohchi T."/>
            <person name="Yamato K."/>
            <person name="Jenkins J."/>
            <person name="Shu S."/>
            <person name="Ishizaki K."/>
            <person name="Yamaoka S."/>
            <person name="Nishihama R."/>
            <person name="Nakamura Y."/>
            <person name="Berger F."/>
            <person name="Adam C."/>
            <person name="Aki S."/>
            <person name="Althoff F."/>
            <person name="Araki T."/>
            <person name="Arteaga-Vazquez M."/>
            <person name="Balasubrmanian S."/>
            <person name="Bauer D."/>
            <person name="Boehm C."/>
            <person name="Briginshaw L."/>
            <person name="Caballero-Perez J."/>
            <person name="Catarino B."/>
            <person name="Chen F."/>
            <person name="Chiyoda S."/>
            <person name="Chovatia M."/>
            <person name="Davies K."/>
            <person name="Delmans M."/>
            <person name="Demura T."/>
            <person name="Dierschke T."/>
            <person name="Dolan L."/>
            <person name="Dorantes-Acosta A."/>
            <person name="Eklund D."/>
            <person name="Florent S."/>
            <person name="Flores-Sandoval E."/>
            <person name="Fujiyama A."/>
            <person name="Fukuzawa H."/>
            <person name="Galik B."/>
            <person name="Grimanelli D."/>
            <person name="Grimwood J."/>
            <person name="Grossniklaus U."/>
            <person name="Hamada T."/>
            <person name="Haseloff J."/>
            <person name="Hetherington A."/>
            <person name="Higo A."/>
            <person name="Hirakawa Y."/>
            <person name="Hundley H."/>
            <person name="Ikeda Y."/>
            <person name="Inoue K."/>
            <person name="Inoue S."/>
            <person name="Ishida S."/>
            <person name="Jia Q."/>
            <person name="Kakita M."/>
            <person name="Kanazawa T."/>
            <person name="Kawai Y."/>
            <person name="Kawashima T."/>
            <person name="Kennedy M."/>
            <person name="Kinose K."/>
            <person name="Kinoshita T."/>
            <person name="Kohara Y."/>
            <person name="Koide E."/>
            <person name="Komatsu K."/>
            <person name="Kopischke S."/>
            <person name="Kubo M."/>
            <person name="Kyozuka J."/>
            <person name="Lagercrantz U."/>
            <person name="Lin S."/>
            <person name="Lindquist E."/>
            <person name="Lipzen A."/>
            <person name="Lu C."/>
            <person name="Luna E."/>
            <person name="Martienssen R."/>
            <person name="Minamino N."/>
            <person name="Mizutani M."/>
            <person name="Mizutani M."/>
            <person name="Mochizuki N."/>
            <person name="Monte I."/>
            <person name="Mosher R."/>
            <person name="Nagasaki H."/>
            <person name="Nakagami H."/>
            <person name="Naramoto S."/>
            <person name="Nishitani K."/>
            <person name="Ohtani M."/>
            <person name="Okamoto T."/>
            <person name="Okumura M."/>
            <person name="Phillips J."/>
            <person name="Pollak B."/>
            <person name="Reinders A."/>
            <person name="Roevekamp M."/>
            <person name="Sano R."/>
            <person name="Sawa S."/>
            <person name="Schmid M."/>
            <person name="Shirakawa M."/>
            <person name="Solano R."/>
            <person name="Spunde A."/>
            <person name="Suetsugu N."/>
            <person name="Sugano S."/>
            <person name="Sugiyama A."/>
            <person name="Sun R."/>
            <person name="Suzuki Y."/>
            <person name="Takenaka M."/>
            <person name="Takezawa D."/>
            <person name="Tomogane H."/>
            <person name="Tsuzuki M."/>
            <person name="Ueda T."/>
            <person name="Umeda M."/>
            <person name="Ward J."/>
            <person name="Watanabe Y."/>
            <person name="Yazaki K."/>
            <person name="Yokoyama R."/>
            <person name="Yoshitake Y."/>
            <person name="Yotsui I."/>
            <person name="Zachgo S."/>
            <person name="Schmutz J."/>
        </authorList>
    </citation>
    <scope>NUCLEOTIDE SEQUENCE [LARGE SCALE GENOMIC DNA]</scope>
    <source>
        <strain evidence="14">cv. B-3</strain>
    </source>
</reference>
<evidence type="ECO:0000256" key="5">
    <source>
        <dbReference type="ARBA" id="ARBA00022958"/>
    </source>
</evidence>
<evidence type="ECO:0000259" key="12">
    <source>
        <dbReference type="Pfam" id="PF00999"/>
    </source>
</evidence>
<keyword evidence="8 11" id="KW-0472">Membrane</keyword>
<feature type="transmembrane region" description="Helical" evidence="11">
    <location>
        <begin position="324"/>
        <end position="341"/>
    </location>
</feature>
<evidence type="ECO:0000313" key="14">
    <source>
        <dbReference type="Proteomes" id="UP000264353"/>
    </source>
</evidence>
<feature type="transmembrane region" description="Helical" evidence="11">
    <location>
        <begin position="235"/>
        <end position="254"/>
    </location>
</feature>
<evidence type="ECO:0000256" key="4">
    <source>
        <dbReference type="ARBA" id="ARBA00022692"/>
    </source>
</evidence>
<dbReference type="InterPro" id="IPR038770">
    <property type="entry name" value="Na+/solute_symporter_sf"/>
</dbReference>
<name>A0A397ZMY4_BRACM</name>
<feature type="transmembrane region" description="Helical" evidence="11">
    <location>
        <begin position="103"/>
        <end position="124"/>
    </location>
</feature>
<feature type="transmembrane region" description="Helical" evidence="11">
    <location>
        <begin position="45"/>
        <end position="64"/>
    </location>
</feature>
<comment type="subcellular location">
    <subcellularLocation>
        <location evidence="1">Membrane</location>
        <topology evidence="1">Multi-pass membrane protein</topology>
    </subcellularLocation>
</comment>
<proteinExistence type="inferred from homology"/>